<keyword evidence="2" id="KW-1185">Reference proteome</keyword>
<organism evidence="1 2">
    <name type="scientific">Lentzea flaviverrucosa</name>
    <dbReference type="NCBI Taxonomy" id="200379"/>
    <lineage>
        <taxon>Bacteria</taxon>
        <taxon>Bacillati</taxon>
        <taxon>Actinomycetota</taxon>
        <taxon>Actinomycetes</taxon>
        <taxon>Pseudonocardiales</taxon>
        <taxon>Pseudonocardiaceae</taxon>
        <taxon>Lentzea</taxon>
    </lineage>
</organism>
<evidence type="ECO:0000313" key="1">
    <source>
        <dbReference type="EMBL" id="SES36766.1"/>
    </source>
</evidence>
<dbReference type="AlphaFoldDB" id="A0A1H9WS58"/>
<gene>
    <name evidence="1" type="ORF">SAMN05216195_112181</name>
</gene>
<dbReference type="RefSeq" id="WP_090069472.1">
    <property type="nucleotide sequence ID" value="NZ_FOFT01000012.1"/>
</dbReference>
<dbReference type="Proteomes" id="UP000199028">
    <property type="component" value="Unassembled WGS sequence"/>
</dbReference>
<name>A0A1H9WS58_9PSEU</name>
<reference evidence="2" key="1">
    <citation type="submission" date="2016-10" db="EMBL/GenBank/DDBJ databases">
        <authorList>
            <person name="Varghese N."/>
            <person name="Submissions S."/>
        </authorList>
    </citation>
    <scope>NUCLEOTIDE SEQUENCE [LARGE SCALE GENOMIC DNA]</scope>
    <source>
        <strain evidence="2">CGMCC 4.578</strain>
    </source>
</reference>
<protein>
    <submittedName>
        <fullName evidence="1">Uncharacterized protein</fullName>
    </submittedName>
</protein>
<dbReference type="OrthoDB" id="3686612at2"/>
<evidence type="ECO:0000313" key="2">
    <source>
        <dbReference type="Proteomes" id="UP000199028"/>
    </source>
</evidence>
<accession>A0A1H9WS58</accession>
<sequence length="127" mass="13915">MAYGVSQPGKGYALDPAEFGQLKVTLKGASDALGLRDFKAKASLEGTMTVQSVSPYENVEETVGGAIMALTKFVDEDYAATRQTMHDFINRVHATIETAIDVVHKTQQEYLEAERLVGDSLRNTYPK</sequence>
<proteinExistence type="predicted"/>
<dbReference type="EMBL" id="FOFT01000012">
    <property type="protein sequence ID" value="SES36766.1"/>
    <property type="molecule type" value="Genomic_DNA"/>
</dbReference>